<name>A0ABN2J865_9ACTN</name>
<keyword evidence="2 7" id="KW-0349">Heme</keyword>
<keyword evidence="9" id="KW-1185">Reference proteome</keyword>
<dbReference type="InterPro" id="IPR017972">
    <property type="entry name" value="Cyt_P450_CS"/>
</dbReference>
<evidence type="ECO:0000256" key="7">
    <source>
        <dbReference type="RuleBase" id="RU000461"/>
    </source>
</evidence>
<evidence type="ECO:0000313" key="8">
    <source>
        <dbReference type="EMBL" id="GAA1719217.1"/>
    </source>
</evidence>
<dbReference type="Pfam" id="PF00067">
    <property type="entry name" value="p450"/>
    <property type="match status" value="1"/>
</dbReference>
<organism evidence="8 9">
    <name type="scientific">Fodinicola feengrottensis</name>
    <dbReference type="NCBI Taxonomy" id="435914"/>
    <lineage>
        <taxon>Bacteria</taxon>
        <taxon>Bacillati</taxon>
        <taxon>Actinomycetota</taxon>
        <taxon>Actinomycetes</taxon>
        <taxon>Mycobacteriales</taxon>
        <taxon>Fodinicola</taxon>
    </lineage>
</organism>
<evidence type="ECO:0000256" key="4">
    <source>
        <dbReference type="ARBA" id="ARBA00023002"/>
    </source>
</evidence>
<dbReference type="InterPro" id="IPR036396">
    <property type="entry name" value="Cyt_P450_sf"/>
</dbReference>
<dbReference type="PRINTS" id="PR00385">
    <property type="entry name" value="P450"/>
</dbReference>
<dbReference type="PANTHER" id="PTHR46696">
    <property type="entry name" value="P450, PUTATIVE (EUROFUNG)-RELATED"/>
    <property type="match status" value="1"/>
</dbReference>
<evidence type="ECO:0000256" key="2">
    <source>
        <dbReference type="ARBA" id="ARBA00022617"/>
    </source>
</evidence>
<keyword evidence="6 7" id="KW-0503">Monooxygenase</keyword>
<keyword evidence="5 7" id="KW-0408">Iron</keyword>
<dbReference type="InterPro" id="IPR002397">
    <property type="entry name" value="Cyt_P450_B"/>
</dbReference>
<dbReference type="Gene3D" id="1.10.630.10">
    <property type="entry name" value="Cytochrome P450"/>
    <property type="match status" value="1"/>
</dbReference>
<dbReference type="InterPro" id="IPR001128">
    <property type="entry name" value="Cyt_P450"/>
</dbReference>
<keyword evidence="3 7" id="KW-0479">Metal-binding</keyword>
<dbReference type="CDD" id="cd11030">
    <property type="entry name" value="CYP105-like"/>
    <property type="match status" value="1"/>
</dbReference>
<evidence type="ECO:0000256" key="3">
    <source>
        <dbReference type="ARBA" id="ARBA00022723"/>
    </source>
</evidence>
<protein>
    <submittedName>
        <fullName evidence="8">Cytochrome P450</fullName>
    </submittedName>
</protein>
<evidence type="ECO:0000256" key="5">
    <source>
        <dbReference type="ARBA" id="ARBA00023004"/>
    </source>
</evidence>
<dbReference type="PRINTS" id="PR00359">
    <property type="entry name" value="BP450"/>
</dbReference>
<comment type="similarity">
    <text evidence="1 7">Belongs to the cytochrome P450 family.</text>
</comment>
<proteinExistence type="inferred from homology"/>
<sequence length="387" mass="42641">MPAYPWQRQGFDPPMEFQSFAPVNPVRLPSGDTGWAVTGHRQARALLADPRLSADRLKAQVPAGRMNDPDATVPPGMFILQDPPEHTHYRRMLTGQFTVRRMQKLEPRVEQIVAEQLDALAAAGSPADLVTHFALPVPSLVICELLGVHYEDREHFQQLTKTMLAIDTTKEAGQSASAEIQAFLAGLVAQKRTRPDDAIISGLIQDTDLTDEELTNISVLLLIAGHETTANMLSLGTFALLQNPEQLRLLREKPELMPGAVEELLRYLSIVGSLGLSRLAIGDITIGEVTIRAGQTVLISLPAANRDPALTENPNDLDVSRPRASHVAFGHGIHQCLGQQLARTEMKIGYHHLLRRFPDLALACEPHEVPLRSDMRIYGAHALPVKW</sequence>
<gene>
    <name evidence="8" type="ORF">GCM10009765_79510</name>
</gene>
<dbReference type="SUPFAM" id="SSF48264">
    <property type="entry name" value="Cytochrome P450"/>
    <property type="match status" value="1"/>
</dbReference>
<evidence type="ECO:0000256" key="1">
    <source>
        <dbReference type="ARBA" id="ARBA00010617"/>
    </source>
</evidence>
<evidence type="ECO:0000256" key="6">
    <source>
        <dbReference type="ARBA" id="ARBA00023033"/>
    </source>
</evidence>
<comment type="caution">
    <text evidence="8">The sequence shown here is derived from an EMBL/GenBank/DDBJ whole genome shotgun (WGS) entry which is preliminary data.</text>
</comment>
<dbReference type="EMBL" id="BAAANY010000043">
    <property type="protein sequence ID" value="GAA1719217.1"/>
    <property type="molecule type" value="Genomic_DNA"/>
</dbReference>
<dbReference type="PROSITE" id="PS00086">
    <property type="entry name" value="CYTOCHROME_P450"/>
    <property type="match status" value="1"/>
</dbReference>
<dbReference type="PANTHER" id="PTHR46696:SF1">
    <property type="entry name" value="CYTOCHROME P450 YJIB-RELATED"/>
    <property type="match status" value="1"/>
</dbReference>
<dbReference type="Proteomes" id="UP001500618">
    <property type="component" value="Unassembled WGS sequence"/>
</dbReference>
<evidence type="ECO:0000313" key="9">
    <source>
        <dbReference type="Proteomes" id="UP001500618"/>
    </source>
</evidence>
<keyword evidence="4 7" id="KW-0560">Oxidoreductase</keyword>
<accession>A0ABN2J865</accession>
<reference evidence="8 9" key="1">
    <citation type="journal article" date="2019" name="Int. J. Syst. Evol. Microbiol.">
        <title>The Global Catalogue of Microorganisms (GCM) 10K type strain sequencing project: providing services to taxonomists for standard genome sequencing and annotation.</title>
        <authorList>
            <consortium name="The Broad Institute Genomics Platform"/>
            <consortium name="The Broad Institute Genome Sequencing Center for Infectious Disease"/>
            <person name="Wu L."/>
            <person name="Ma J."/>
        </authorList>
    </citation>
    <scope>NUCLEOTIDE SEQUENCE [LARGE SCALE GENOMIC DNA]</scope>
    <source>
        <strain evidence="8 9">JCM 14718</strain>
    </source>
</reference>